<evidence type="ECO:0000313" key="1">
    <source>
        <dbReference type="EMBL" id="ENO87662.1"/>
    </source>
</evidence>
<evidence type="ECO:0000313" key="2">
    <source>
        <dbReference type="Proteomes" id="UP000013232"/>
    </source>
</evidence>
<dbReference type="RefSeq" id="WP_004338240.1">
    <property type="nucleotide sequence ID" value="NZ_AMXE01000035.1"/>
</dbReference>
<dbReference type="EMBL" id="AMXE01000035">
    <property type="protein sequence ID" value="ENO87662.1"/>
    <property type="molecule type" value="Genomic_DNA"/>
</dbReference>
<proteinExistence type="predicted"/>
<comment type="caution">
    <text evidence="1">The sequence shown here is derived from an EMBL/GenBank/DDBJ whole genome shotgun (WGS) entry which is preliminary data.</text>
</comment>
<sequence length="83" mass="9582">MSSKANRFEGLKAYLTGYGRHNRDALTFIAEYEHWPRLALKEIERRATAILANLPDDEVKAIARRAVSLRKLARQVQTELDKE</sequence>
<organism evidence="1 2">
    <name type="scientific">Thauera linaloolentis (strain DSM 12138 / JCM 21573 / CCUG 41526 / CIP 105981 / IAM 15112 / NBRC 102519 / 47Lol)</name>
    <dbReference type="NCBI Taxonomy" id="1123367"/>
    <lineage>
        <taxon>Bacteria</taxon>
        <taxon>Pseudomonadati</taxon>
        <taxon>Pseudomonadota</taxon>
        <taxon>Betaproteobacteria</taxon>
        <taxon>Rhodocyclales</taxon>
        <taxon>Zoogloeaceae</taxon>
        <taxon>Thauera</taxon>
    </lineage>
</organism>
<dbReference type="Proteomes" id="UP000013232">
    <property type="component" value="Unassembled WGS sequence"/>
</dbReference>
<gene>
    <name evidence="1" type="ORF">C666_10570</name>
</gene>
<dbReference type="OrthoDB" id="8637554at2"/>
<protein>
    <submittedName>
        <fullName evidence="1">Uncharacterized protein</fullName>
    </submittedName>
</protein>
<name>N6YZ41_THAL4</name>
<reference evidence="1 2" key="1">
    <citation type="submission" date="2012-09" db="EMBL/GenBank/DDBJ databases">
        <title>Draft Genome Sequences of 6 Strains from Genus Thauera.</title>
        <authorList>
            <person name="Liu B."/>
            <person name="Shapleigh J.P."/>
            <person name="Frostegard A.H."/>
        </authorList>
    </citation>
    <scope>NUCLEOTIDE SEQUENCE [LARGE SCALE GENOMIC DNA]</scope>
    <source>
        <strain evidence="2">47Lol / DSM 12138</strain>
    </source>
</reference>
<accession>N6YZ41</accession>
<dbReference type="AlphaFoldDB" id="N6YZ41"/>
<dbReference type="STRING" id="1123367.GCA_000621305_01524"/>
<keyword evidence="2" id="KW-1185">Reference proteome</keyword>